<dbReference type="InterPro" id="IPR038076">
    <property type="entry name" value="MgtE_N_sf"/>
</dbReference>
<dbReference type="InterPro" id="IPR000719">
    <property type="entry name" value="Prot_kinase_dom"/>
</dbReference>
<dbReference type="GO" id="GO:0005524">
    <property type="term" value="F:ATP binding"/>
    <property type="evidence" value="ECO:0007669"/>
    <property type="project" value="UniProtKB-UniRule"/>
</dbReference>
<name>A0A3N1CPT3_9ACTN</name>
<dbReference type="PROSITE" id="PS50011">
    <property type="entry name" value="PROTEIN_KINASE_DOM"/>
    <property type="match status" value="1"/>
</dbReference>
<evidence type="ECO:0000256" key="1">
    <source>
        <dbReference type="ARBA" id="ARBA00012513"/>
    </source>
</evidence>
<feature type="binding site" evidence="7">
    <location>
        <position position="38"/>
    </location>
    <ligand>
        <name>ATP</name>
        <dbReference type="ChEBI" id="CHEBI:30616"/>
    </ligand>
</feature>
<keyword evidence="4 7" id="KW-0547">Nucleotide-binding</keyword>
<keyword evidence="11" id="KW-1185">Reference proteome</keyword>
<dbReference type="AlphaFoldDB" id="A0A3N1CPT3"/>
<dbReference type="Gene3D" id="3.30.200.20">
    <property type="entry name" value="Phosphorylase Kinase, domain 1"/>
    <property type="match status" value="1"/>
</dbReference>
<gene>
    <name evidence="10" type="ORF">EDD29_0836</name>
</gene>
<evidence type="ECO:0000256" key="5">
    <source>
        <dbReference type="ARBA" id="ARBA00022777"/>
    </source>
</evidence>
<evidence type="ECO:0000256" key="3">
    <source>
        <dbReference type="ARBA" id="ARBA00022679"/>
    </source>
</evidence>
<comment type="caution">
    <text evidence="10">The sequence shown here is derived from an EMBL/GenBank/DDBJ whole genome shotgun (WGS) entry which is preliminary data.</text>
</comment>
<dbReference type="Gene3D" id="1.25.60.10">
    <property type="entry name" value="MgtE N-terminal domain-like"/>
    <property type="match status" value="1"/>
</dbReference>
<dbReference type="InterPro" id="IPR006668">
    <property type="entry name" value="Mg_transptr_MgtE_intracell_dom"/>
</dbReference>
<evidence type="ECO:0000256" key="7">
    <source>
        <dbReference type="PROSITE-ProRule" id="PRU10141"/>
    </source>
</evidence>
<evidence type="ECO:0000256" key="8">
    <source>
        <dbReference type="SAM" id="MobiDB-lite"/>
    </source>
</evidence>
<feature type="region of interest" description="Disordered" evidence="8">
    <location>
        <begin position="275"/>
        <end position="301"/>
    </location>
</feature>
<dbReference type="PANTHER" id="PTHR43289:SF6">
    <property type="entry name" value="SERINE_THREONINE-PROTEIN KINASE NEKL-3"/>
    <property type="match status" value="1"/>
</dbReference>
<dbReference type="PANTHER" id="PTHR43289">
    <property type="entry name" value="MITOGEN-ACTIVATED PROTEIN KINASE KINASE KINASE 20-RELATED"/>
    <property type="match status" value="1"/>
</dbReference>
<keyword evidence="5 10" id="KW-0418">Kinase</keyword>
<evidence type="ECO:0000313" key="11">
    <source>
        <dbReference type="Proteomes" id="UP000272400"/>
    </source>
</evidence>
<proteinExistence type="predicted"/>
<evidence type="ECO:0000256" key="2">
    <source>
        <dbReference type="ARBA" id="ARBA00022527"/>
    </source>
</evidence>
<dbReference type="PROSITE" id="PS00108">
    <property type="entry name" value="PROTEIN_KINASE_ST"/>
    <property type="match status" value="1"/>
</dbReference>
<dbReference type="RefSeq" id="WP_170201282.1">
    <property type="nucleotide sequence ID" value="NZ_RJKE01000001.1"/>
</dbReference>
<dbReference type="Pfam" id="PF00069">
    <property type="entry name" value="Pkinase"/>
    <property type="match status" value="1"/>
</dbReference>
<sequence length="450" mass="47916">MERVLNDRFRLLSQLGRGGMGSVWLAEDGMLDRQVALKELVRQRDPNHHEEFRRRALREAQALARLRHPAIVQVYDVIMHEGDPWIVLEYIPGRSLAEIIAAEGRVAERIAAQIGLRVAGALNAAHKAGVLHRDVKPHNILLSADDRVHLVDFGIAQLTGTDPMTSAHMMIGTVEYMAPERFSGQPAQPSADLWALGVTLFQALEGYSPFRPDESDEVAATIRAVIDGAVPTPVHAGALAPVLARLLDPSPRTRMTVTELARALRAVLTVRDPIPSRPPIPRQAQAQVPATVAVPDSSARRPVRTAAERAAAILEAESFTDRLALISALPGTPGAADVVQALPAPLVGRALGHLPPAEAADLLHGLTSTALAAILAGTDARTAAGILTDLPAQAAADLIATLTVERAAAILTYVPPPSTATILRASADGRSPTLLAALNASVRDQVLRHH</sequence>
<evidence type="ECO:0000256" key="6">
    <source>
        <dbReference type="ARBA" id="ARBA00022840"/>
    </source>
</evidence>
<dbReference type="SMART" id="SM00220">
    <property type="entry name" value="S_TKc"/>
    <property type="match status" value="1"/>
</dbReference>
<organism evidence="10 11">
    <name type="scientific">Actinocorallia herbida</name>
    <dbReference type="NCBI Taxonomy" id="58109"/>
    <lineage>
        <taxon>Bacteria</taxon>
        <taxon>Bacillati</taxon>
        <taxon>Actinomycetota</taxon>
        <taxon>Actinomycetes</taxon>
        <taxon>Streptosporangiales</taxon>
        <taxon>Thermomonosporaceae</taxon>
        <taxon>Actinocorallia</taxon>
    </lineage>
</organism>
<protein>
    <recommendedName>
        <fullName evidence="1">non-specific serine/threonine protein kinase</fullName>
        <ecNumber evidence="1">2.7.11.1</ecNumber>
    </recommendedName>
</protein>
<dbReference type="Gene3D" id="1.10.510.10">
    <property type="entry name" value="Transferase(Phosphotransferase) domain 1"/>
    <property type="match status" value="1"/>
</dbReference>
<dbReference type="EC" id="2.7.11.1" evidence="1"/>
<dbReference type="SUPFAM" id="SSF158791">
    <property type="entry name" value="MgtE N-terminal domain-like"/>
    <property type="match status" value="1"/>
</dbReference>
<feature type="domain" description="Protein kinase" evidence="9">
    <location>
        <begin position="9"/>
        <end position="268"/>
    </location>
</feature>
<feature type="compositionally biased region" description="Low complexity" evidence="8">
    <location>
        <begin position="282"/>
        <end position="295"/>
    </location>
</feature>
<dbReference type="SUPFAM" id="SSF56112">
    <property type="entry name" value="Protein kinase-like (PK-like)"/>
    <property type="match status" value="1"/>
</dbReference>
<dbReference type="InterPro" id="IPR017441">
    <property type="entry name" value="Protein_kinase_ATP_BS"/>
</dbReference>
<reference evidence="10 11" key="1">
    <citation type="submission" date="2018-11" db="EMBL/GenBank/DDBJ databases">
        <title>Sequencing the genomes of 1000 actinobacteria strains.</title>
        <authorList>
            <person name="Klenk H.-P."/>
        </authorList>
    </citation>
    <scope>NUCLEOTIDE SEQUENCE [LARGE SCALE GENOMIC DNA]</scope>
    <source>
        <strain evidence="10 11">DSM 44254</strain>
    </source>
</reference>
<dbReference type="Pfam" id="PF03448">
    <property type="entry name" value="MgtE_N"/>
    <property type="match status" value="1"/>
</dbReference>
<evidence type="ECO:0000259" key="9">
    <source>
        <dbReference type="PROSITE" id="PS50011"/>
    </source>
</evidence>
<dbReference type="Proteomes" id="UP000272400">
    <property type="component" value="Unassembled WGS sequence"/>
</dbReference>
<dbReference type="EMBL" id="RJKE01000001">
    <property type="protein sequence ID" value="ROO83336.1"/>
    <property type="molecule type" value="Genomic_DNA"/>
</dbReference>
<dbReference type="PROSITE" id="PS00107">
    <property type="entry name" value="PROTEIN_KINASE_ATP"/>
    <property type="match status" value="1"/>
</dbReference>
<dbReference type="CDD" id="cd14014">
    <property type="entry name" value="STKc_PknB_like"/>
    <property type="match status" value="1"/>
</dbReference>
<dbReference type="InterPro" id="IPR011009">
    <property type="entry name" value="Kinase-like_dom_sf"/>
</dbReference>
<evidence type="ECO:0000256" key="4">
    <source>
        <dbReference type="ARBA" id="ARBA00022741"/>
    </source>
</evidence>
<keyword evidence="6 7" id="KW-0067">ATP-binding</keyword>
<keyword evidence="3" id="KW-0808">Transferase</keyword>
<dbReference type="InterPro" id="IPR008271">
    <property type="entry name" value="Ser/Thr_kinase_AS"/>
</dbReference>
<evidence type="ECO:0000313" key="10">
    <source>
        <dbReference type="EMBL" id="ROO83336.1"/>
    </source>
</evidence>
<dbReference type="GO" id="GO:0004674">
    <property type="term" value="F:protein serine/threonine kinase activity"/>
    <property type="evidence" value="ECO:0007669"/>
    <property type="project" value="UniProtKB-KW"/>
</dbReference>
<accession>A0A3N1CPT3</accession>
<keyword evidence="2 10" id="KW-0723">Serine/threonine-protein kinase</keyword>